<dbReference type="PANTHER" id="PTHR47022:SF1">
    <property type="entry name" value="BTB AND MATH DOMAIN-CONTAINING PROTEIN 36-RELATED"/>
    <property type="match status" value="1"/>
</dbReference>
<dbReference type="InterPro" id="IPR011333">
    <property type="entry name" value="SKP1/BTB/POZ_sf"/>
</dbReference>
<evidence type="ECO:0000313" key="6">
    <source>
        <dbReference type="WBParaSite" id="Gr19_v10_g5472.t1"/>
    </source>
</evidence>
<dbReference type="PANTHER" id="PTHR47022">
    <property type="entry name" value="BTB AND MATH DOMAIN-CONTAINING PROTEIN 36-RELATED"/>
    <property type="match status" value="1"/>
</dbReference>
<dbReference type="PROSITE" id="PS50102">
    <property type="entry name" value="RRM"/>
    <property type="match status" value="1"/>
</dbReference>
<dbReference type="Pfam" id="PF22486">
    <property type="entry name" value="MATH_2"/>
    <property type="match status" value="1"/>
</dbReference>
<dbReference type="SMART" id="SM00360">
    <property type="entry name" value="RRM"/>
    <property type="match status" value="1"/>
</dbReference>
<dbReference type="InterPro" id="IPR000504">
    <property type="entry name" value="RRM_dom"/>
</dbReference>
<dbReference type="SMART" id="SM00225">
    <property type="entry name" value="BTB"/>
    <property type="match status" value="1"/>
</dbReference>
<dbReference type="SUPFAM" id="SSF54928">
    <property type="entry name" value="RNA-binding domain, RBD"/>
    <property type="match status" value="1"/>
</dbReference>
<name>A0A914HZB7_GLORO</name>
<evidence type="ECO:0000259" key="4">
    <source>
        <dbReference type="PROSITE" id="PS50144"/>
    </source>
</evidence>
<dbReference type="InterPro" id="IPR035979">
    <property type="entry name" value="RBD_domain_sf"/>
</dbReference>
<evidence type="ECO:0000259" key="2">
    <source>
        <dbReference type="PROSITE" id="PS50097"/>
    </source>
</evidence>
<feature type="domain" description="RRM" evidence="3">
    <location>
        <begin position="4"/>
        <end position="74"/>
    </location>
</feature>
<dbReference type="CDD" id="cd18186">
    <property type="entry name" value="BTB_POZ_ZBTB_KLHL-like"/>
    <property type="match status" value="1"/>
</dbReference>
<proteinExistence type="predicted"/>
<dbReference type="InterPro" id="IPR000210">
    <property type="entry name" value="BTB/POZ_dom"/>
</dbReference>
<keyword evidence="5" id="KW-1185">Reference proteome</keyword>
<evidence type="ECO:0000313" key="5">
    <source>
        <dbReference type="Proteomes" id="UP000887572"/>
    </source>
</evidence>
<dbReference type="InterPro" id="IPR002083">
    <property type="entry name" value="MATH/TRAF_dom"/>
</dbReference>
<evidence type="ECO:0000256" key="1">
    <source>
        <dbReference type="PROSITE-ProRule" id="PRU00176"/>
    </source>
</evidence>
<dbReference type="Pfam" id="PF00651">
    <property type="entry name" value="BTB"/>
    <property type="match status" value="1"/>
</dbReference>
<keyword evidence="1" id="KW-0694">RNA-binding</keyword>
<dbReference type="InterPro" id="IPR012677">
    <property type="entry name" value="Nucleotide-bd_a/b_plait_sf"/>
</dbReference>
<dbReference type="SMART" id="SM00061">
    <property type="entry name" value="MATH"/>
    <property type="match status" value="1"/>
</dbReference>
<accession>A0A914HZB7</accession>
<dbReference type="PROSITE" id="PS50144">
    <property type="entry name" value="MATH"/>
    <property type="match status" value="1"/>
</dbReference>
<dbReference type="InterPro" id="IPR008974">
    <property type="entry name" value="TRAF-like"/>
</dbReference>
<dbReference type="WBParaSite" id="Gr19_v10_g5472.t1">
    <property type="protein sequence ID" value="Gr19_v10_g5472.t1"/>
    <property type="gene ID" value="Gr19_v10_g5472"/>
</dbReference>
<reference evidence="6" key="1">
    <citation type="submission" date="2022-11" db="UniProtKB">
        <authorList>
            <consortium name="WormBaseParasite"/>
        </authorList>
    </citation>
    <scope>IDENTIFICATION</scope>
</reference>
<dbReference type="Gene3D" id="3.30.70.330">
    <property type="match status" value="1"/>
</dbReference>
<sequence>MTSARVYFGHLPFRTTENDLEHFLRGYGRFREITMKNGYAFVEFEDLRDADDVVYDLNGRVLLGQQVIVEMARSENKYRRSGRIVFRVENFKAFCEGRVPEQLISDSAEFINGLPWRIMIDVSTDAQKFLKFFVLCDGDKNDKAWSCQAATRLGIVSCDKRIENFMEQEETRDVFNAKTRAWGSRTFIKIEELLDRKRALYNEVDDVVTFLVDVIAEKPNGMPGVRTEDILLVNGKETNVNKHQLAAHSDFFKTLFFGENAEQTPEIEIDDLTDAVQQFERLLATMEPKNMELDDECIESVLHLANRFLLGSVENRCVEFLKRTSKKAALSKFRLADEYGFVALKSHILEYMTRDDFAGENYLENLSENNKLGEEAANELSERHKELFGPPSKRARKSFMYTVE</sequence>
<organism evidence="5 6">
    <name type="scientific">Globodera rostochiensis</name>
    <name type="common">Golden nematode worm</name>
    <name type="synonym">Heterodera rostochiensis</name>
    <dbReference type="NCBI Taxonomy" id="31243"/>
    <lineage>
        <taxon>Eukaryota</taxon>
        <taxon>Metazoa</taxon>
        <taxon>Ecdysozoa</taxon>
        <taxon>Nematoda</taxon>
        <taxon>Chromadorea</taxon>
        <taxon>Rhabditida</taxon>
        <taxon>Tylenchina</taxon>
        <taxon>Tylenchomorpha</taxon>
        <taxon>Tylenchoidea</taxon>
        <taxon>Heteroderidae</taxon>
        <taxon>Heteroderinae</taxon>
        <taxon>Globodera</taxon>
    </lineage>
</organism>
<dbReference type="AlphaFoldDB" id="A0A914HZB7"/>
<dbReference type="SUPFAM" id="SSF54695">
    <property type="entry name" value="POZ domain"/>
    <property type="match status" value="1"/>
</dbReference>
<protein>
    <submittedName>
        <fullName evidence="6">BTB domain-containing protein</fullName>
    </submittedName>
</protein>
<dbReference type="SUPFAM" id="SSF49599">
    <property type="entry name" value="TRAF domain-like"/>
    <property type="match status" value="1"/>
</dbReference>
<dbReference type="PROSITE" id="PS50097">
    <property type="entry name" value="BTB"/>
    <property type="match status" value="1"/>
</dbReference>
<dbReference type="CDD" id="cd12337">
    <property type="entry name" value="RRM1_SRSF4_like"/>
    <property type="match status" value="1"/>
</dbReference>
<feature type="domain" description="BTB" evidence="2">
    <location>
        <begin position="227"/>
        <end position="295"/>
    </location>
</feature>
<dbReference type="GO" id="GO:0003723">
    <property type="term" value="F:RNA binding"/>
    <property type="evidence" value="ECO:0007669"/>
    <property type="project" value="UniProtKB-UniRule"/>
</dbReference>
<dbReference type="Gene3D" id="3.30.710.10">
    <property type="entry name" value="Potassium Channel Kv1.1, Chain A"/>
    <property type="match status" value="1"/>
</dbReference>
<dbReference type="Pfam" id="PF00076">
    <property type="entry name" value="RRM_1"/>
    <property type="match status" value="1"/>
</dbReference>
<evidence type="ECO:0000259" key="3">
    <source>
        <dbReference type="PROSITE" id="PS50102"/>
    </source>
</evidence>
<feature type="domain" description="MATH" evidence="4">
    <location>
        <begin position="81"/>
        <end position="214"/>
    </location>
</feature>
<dbReference type="Gene3D" id="2.60.210.10">
    <property type="entry name" value="Apoptosis, Tumor Necrosis Factor Receptor Associated Protein 2, Chain A"/>
    <property type="match status" value="1"/>
</dbReference>
<dbReference type="Proteomes" id="UP000887572">
    <property type="component" value="Unplaced"/>
</dbReference>